<name>A0A9D9HZJ8_9FIRM</name>
<gene>
    <name evidence="2" type="ORF">IAC13_00465</name>
</gene>
<feature type="domain" description="DUF4325" evidence="1">
    <location>
        <begin position="24"/>
        <end position="82"/>
    </location>
</feature>
<reference evidence="2" key="1">
    <citation type="submission" date="2020-10" db="EMBL/GenBank/DDBJ databases">
        <authorList>
            <person name="Gilroy R."/>
        </authorList>
    </citation>
    <scope>NUCLEOTIDE SEQUENCE</scope>
    <source>
        <strain evidence="2">E3-2379</strain>
    </source>
</reference>
<protein>
    <submittedName>
        <fullName evidence="2">STAS-like domain-containing protein</fullName>
    </submittedName>
</protein>
<dbReference type="InterPro" id="IPR025474">
    <property type="entry name" value="DUF4325"/>
</dbReference>
<evidence type="ECO:0000313" key="3">
    <source>
        <dbReference type="Proteomes" id="UP000823618"/>
    </source>
</evidence>
<proteinExistence type="predicted"/>
<comment type="caution">
    <text evidence="2">The sequence shown here is derived from an EMBL/GenBank/DDBJ whole genome shotgun (WGS) entry which is preliminary data.</text>
</comment>
<dbReference type="Pfam" id="PF14213">
    <property type="entry name" value="DUF4325"/>
    <property type="match status" value="1"/>
</dbReference>
<organism evidence="2 3">
    <name type="scientific">Candidatus Scybalomonas excrementavium</name>
    <dbReference type="NCBI Taxonomy" id="2840943"/>
    <lineage>
        <taxon>Bacteria</taxon>
        <taxon>Bacillati</taxon>
        <taxon>Bacillota</taxon>
        <taxon>Clostridia</taxon>
        <taxon>Lachnospirales</taxon>
        <taxon>Lachnospiraceae</taxon>
        <taxon>Lachnospiraceae incertae sedis</taxon>
        <taxon>Candidatus Scybalomonas</taxon>
    </lineage>
</organism>
<accession>A0A9D9HZJ8</accession>
<reference evidence="2" key="2">
    <citation type="journal article" date="2021" name="PeerJ">
        <title>Extensive microbial diversity within the chicken gut microbiome revealed by metagenomics and culture.</title>
        <authorList>
            <person name="Gilroy R."/>
            <person name="Ravi A."/>
            <person name="Getino M."/>
            <person name="Pursley I."/>
            <person name="Horton D.L."/>
            <person name="Alikhan N.F."/>
            <person name="Baker D."/>
            <person name="Gharbi K."/>
            <person name="Hall N."/>
            <person name="Watson M."/>
            <person name="Adriaenssens E.M."/>
            <person name="Foster-Nyarko E."/>
            <person name="Jarju S."/>
            <person name="Secka A."/>
            <person name="Antonio M."/>
            <person name="Oren A."/>
            <person name="Chaudhuri R.R."/>
            <person name="La Ragione R."/>
            <person name="Hildebrand F."/>
            <person name="Pallen M.J."/>
        </authorList>
    </citation>
    <scope>NUCLEOTIDE SEQUENCE</scope>
    <source>
        <strain evidence="2">E3-2379</strain>
    </source>
</reference>
<dbReference type="EMBL" id="JADIML010000015">
    <property type="protein sequence ID" value="MBO8462386.1"/>
    <property type="molecule type" value="Genomic_DNA"/>
</dbReference>
<evidence type="ECO:0000313" key="2">
    <source>
        <dbReference type="EMBL" id="MBO8462386.1"/>
    </source>
</evidence>
<dbReference type="Proteomes" id="UP000823618">
    <property type="component" value="Unassembled WGS sequence"/>
</dbReference>
<sequence length="100" mass="11347">MAEKLKVKDIINTKLADDNNKGDCIYNEIVELSKKTDEITVDFEGIQLVNTAFLNNAIGRLFNSKEFDLTKSHITITHLGSDMMPLLKESIKVAKLKYMK</sequence>
<evidence type="ECO:0000259" key="1">
    <source>
        <dbReference type="Pfam" id="PF14213"/>
    </source>
</evidence>
<dbReference type="AlphaFoldDB" id="A0A9D9HZJ8"/>